<proteinExistence type="predicted"/>
<dbReference type="HOGENOM" id="CLU_367938_0_0_5"/>
<dbReference type="AntiFam" id="ANF00095">
    <property type="entry name" value="Shadow ORF (opposite ABC transporters)"/>
</dbReference>
<evidence type="ECO:0000313" key="2">
    <source>
        <dbReference type="EMBL" id="EAR51931.1"/>
    </source>
</evidence>
<dbReference type="Proteomes" id="UP000003635">
    <property type="component" value="Unassembled WGS sequence"/>
</dbReference>
<dbReference type="EMBL" id="AAOT01000007">
    <property type="protein sequence ID" value="EAR51931.1"/>
    <property type="molecule type" value="Genomic_DNA"/>
</dbReference>
<comment type="caution">
    <text evidence="2">The sequence shown here is derived from an EMBL/GenBank/DDBJ whole genome shotgun (WGS) entry which is preliminary data.</text>
</comment>
<name>Q2CH80_OCEGH</name>
<evidence type="ECO:0000313" key="3">
    <source>
        <dbReference type="Proteomes" id="UP000003635"/>
    </source>
</evidence>
<protein>
    <submittedName>
        <fullName evidence="2">Uncharacterized protein</fullName>
    </submittedName>
</protein>
<feature type="region of interest" description="Disordered" evidence="1">
    <location>
        <begin position="589"/>
        <end position="608"/>
    </location>
</feature>
<dbReference type="AlphaFoldDB" id="Q2CH80"/>
<organism evidence="2 3">
    <name type="scientific">Oceanicola granulosus (strain ATCC BAA-861 / DSM 15982 / KCTC 12143 / HTCC2516)</name>
    <dbReference type="NCBI Taxonomy" id="314256"/>
    <lineage>
        <taxon>Bacteria</taxon>
        <taxon>Pseudomonadati</taxon>
        <taxon>Pseudomonadota</taxon>
        <taxon>Alphaproteobacteria</taxon>
        <taxon>Rhodobacterales</taxon>
        <taxon>Roseobacteraceae</taxon>
        <taxon>Oceanicola</taxon>
    </lineage>
</organism>
<evidence type="ECO:0000256" key="1">
    <source>
        <dbReference type="SAM" id="MobiDB-lite"/>
    </source>
</evidence>
<accession>Q2CH80</accession>
<feature type="region of interest" description="Disordered" evidence="1">
    <location>
        <begin position="647"/>
        <end position="668"/>
    </location>
</feature>
<sequence length="757" mass="81236">MHPRQPDDLARADIQRQVVHGHLAALAARAQIADPQQGRAELARRRLVHPQDDGAAHHERRDLLRGHVAVVEGGDDPALLHDRDPVGHGQHLAELVGDEDDGVSGRREIAHRVEELAGFLRREHRRRLVEDQHLGLAVERLEDLDLLAQADRQVADHVAGLDLEPEAAADLGGLLGGAAAIEAVEAAGRLGAEDDVLGDGEGIGELEVLRDHPDPGGDGLVGRSVIHRLAAQQHLAARAGQQPVEDVHQRRLAGAVLPDQRVDLAGAQVDIGVVDRGEVAEALHDVAHLDDGSWLAHGRVSGFGRTVGRPRHGPRPTVSCGRSELGGVAHGRRRRHRRLAHHLLPGLEVEVVGHHDLAVEQLLAQLLHLGEDLVGDQPLVVLVHRRGDAVLGEAVIEYAAALEAVVGDRGDHVVGLGVDALDHRREHRAGRHVVLVAVDADREGPGLDRPVDYPRAGGAGDGEVDVGALGDVGEGVFLAARRVGEGAGIGLDHLDVGVGHLGAVVVADEEAVDDRDVGAADEADGAGLGFLRGDPADEERALPVLRDRRDDVVGDRLGADVHEPECLVGKRLGHGPHRFDHVEGRADDDVEVLPRGPGQGRLEFRDGPRLDDHELGPEFLFGPLHPGEHHVVEGPVAETGFRRHHRDLDLGLGRGRDRGAGDEERPRDPRLERVQHVFTSPCCLLLRVRASRGRCFARLPTASCGGPGRARGGHEGLHPLGHEPSNGTSAILHRTRHNRSAGILHRLFEIFRRDAAP</sequence>
<reference evidence="2 3" key="1">
    <citation type="journal article" date="2010" name="J. Bacteriol.">
        <title>Genome sequences of Oceanicola granulosus HTCC2516(T) and Oceanicola batsensis HTCC2597(TDelta).</title>
        <authorList>
            <person name="Thrash J.C."/>
            <person name="Cho J.C."/>
            <person name="Vergin K.L."/>
            <person name="Giovannoni S.J."/>
        </authorList>
    </citation>
    <scope>NUCLEOTIDE SEQUENCE [LARGE SCALE GENOMIC DNA]</scope>
    <source>
        <strain evidence="3">ATCC BAA-861 / DSM 15982 / KCTC 12143 / HTCC2516</strain>
    </source>
</reference>
<gene>
    <name evidence="2" type="ORF">OG2516_12939</name>
</gene>
<keyword evidence="3" id="KW-1185">Reference proteome</keyword>